<dbReference type="AlphaFoldDB" id="A0A9D4FM55"/>
<dbReference type="PANTHER" id="PTHR13943">
    <property type="entry name" value="HRAS-LIKE SUPPRESSOR - RELATED"/>
    <property type="match status" value="1"/>
</dbReference>
<feature type="domain" description="LRAT" evidence="5">
    <location>
        <begin position="72"/>
        <end position="175"/>
    </location>
</feature>
<dbReference type="GO" id="GO:0008970">
    <property type="term" value="F:phospholipase A1 activity"/>
    <property type="evidence" value="ECO:0007669"/>
    <property type="project" value="TreeGrafter"/>
</dbReference>
<sequence>MECGCGKSYSDRFFDYEDKIGNIFGKRCKKCNIECEINGLEWVKINSNQSEAFRQRIRKHNLSMLKPGDHIAWHRLRGFYWHHATMVDIHKVSGTTTVIEYGSHRKSDAVVRENEIKDLSKTGIVYKINYELSDNTDWTLARARSLIGESKYNLFTNNCECFVTFCKTGINDSAQVKAVCNNGLKIVRDAVLFTLVMIALLCCLESDEEYMLSFHVEYAFVVIRFCRRFRNSIASFRNGSLTLEDFVDCIVEDSVIHFMTAVLIYFLVELGG</sequence>
<accession>A0A9D4FM55</accession>
<gene>
    <name evidence="6" type="ORF">DPMN_155017</name>
</gene>
<dbReference type="PANTHER" id="PTHR13943:SF77">
    <property type="entry name" value="LRAT DOMAIN-CONTAINING PROTEIN"/>
    <property type="match status" value="1"/>
</dbReference>
<dbReference type="Pfam" id="PF04970">
    <property type="entry name" value="LRAT"/>
    <property type="match status" value="1"/>
</dbReference>
<keyword evidence="3" id="KW-0378">Hydrolase</keyword>
<keyword evidence="7" id="KW-1185">Reference proteome</keyword>
<dbReference type="PROSITE" id="PS51934">
    <property type="entry name" value="LRAT"/>
    <property type="match status" value="1"/>
</dbReference>
<evidence type="ECO:0000259" key="5">
    <source>
        <dbReference type="PROSITE" id="PS51934"/>
    </source>
</evidence>
<dbReference type="GO" id="GO:0004623">
    <property type="term" value="F:phospholipase A2 activity"/>
    <property type="evidence" value="ECO:0007669"/>
    <property type="project" value="TreeGrafter"/>
</dbReference>
<dbReference type="GO" id="GO:0070292">
    <property type="term" value="P:N-acylphosphatidylethanolamine metabolic process"/>
    <property type="evidence" value="ECO:0007669"/>
    <property type="project" value="TreeGrafter"/>
</dbReference>
<evidence type="ECO:0000256" key="2">
    <source>
        <dbReference type="ARBA" id="ARBA00022679"/>
    </source>
</evidence>
<dbReference type="EMBL" id="JAIWYP010000007">
    <property type="protein sequence ID" value="KAH3801368.1"/>
    <property type="molecule type" value="Genomic_DNA"/>
</dbReference>
<dbReference type="InterPro" id="IPR007053">
    <property type="entry name" value="LRAT_dom"/>
</dbReference>
<dbReference type="GO" id="GO:0016410">
    <property type="term" value="F:N-acyltransferase activity"/>
    <property type="evidence" value="ECO:0007669"/>
    <property type="project" value="TreeGrafter"/>
</dbReference>
<evidence type="ECO:0000256" key="1">
    <source>
        <dbReference type="ARBA" id="ARBA00007824"/>
    </source>
</evidence>
<reference evidence="6" key="2">
    <citation type="submission" date="2020-11" db="EMBL/GenBank/DDBJ databases">
        <authorList>
            <person name="McCartney M.A."/>
            <person name="Auch B."/>
            <person name="Kono T."/>
            <person name="Mallez S."/>
            <person name="Becker A."/>
            <person name="Gohl D.M."/>
            <person name="Silverstein K.A.T."/>
            <person name="Koren S."/>
            <person name="Bechman K.B."/>
            <person name="Herman A."/>
            <person name="Abrahante J.E."/>
            <person name="Garbe J."/>
        </authorList>
    </citation>
    <scope>NUCLEOTIDE SEQUENCE</scope>
    <source>
        <strain evidence="6">Duluth1</strain>
        <tissue evidence="6">Whole animal</tissue>
    </source>
</reference>
<evidence type="ECO:0000313" key="6">
    <source>
        <dbReference type="EMBL" id="KAH3801368.1"/>
    </source>
</evidence>
<dbReference type="GO" id="GO:0005737">
    <property type="term" value="C:cytoplasm"/>
    <property type="evidence" value="ECO:0007669"/>
    <property type="project" value="TreeGrafter"/>
</dbReference>
<reference evidence="6" key="1">
    <citation type="journal article" date="2019" name="bioRxiv">
        <title>The Genome of the Zebra Mussel, Dreissena polymorpha: A Resource for Invasive Species Research.</title>
        <authorList>
            <person name="McCartney M.A."/>
            <person name="Auch B."/>
            <person name="Kono T."/>
            <person name="Mallez S."/>
            <person name="Zhang Y."/>
            <person name="Obille A."/>
            <person name="Becker A."/>
            <person name="Abrahante J.E."/>
            <person name="Garbe J."/>
            <person name="Badalamenti J.P."/>
            <person name="Herman A."/>
            <person name="Mangelson H."/>
            <person name="Liachko I."/>
            <person name="Sullivan S."/>
            <person name="Sone E.D."/>
            <person name="Koren S."/>
            <person name="Silverstein K.A.T."/>
            <person name="Beckman K.B."/>
            <person name="Gohl D.M."/>
        </authorList>
    </citation>
    <scope>NUCLEOTIDE SEQUENCE</scope>
    <source>
        <strain evidence="6">Duluth1</strain>
        <tissue evidence="6">Whole animal</tissue>
    </source>
</reference>
<evidence type="ECO:0000256" key="4">
    <source>
        <dbReference type="ARBA" id="ARBA00023098"/>
    </source>
</evidence>
<evidence type="ECO:0000313" key="7">
    <source>
        <dbReference type="Proteomes" id="UP000828390"/>
    </source>
</evidence>
<dbReference type="InterPro" id="IPR051496">
    <property type="entry name" value="H-rev107_PLA/AT"/>
</dbReference>
<comment type="caution">
    <text evidence="6">The sequence shown here is derived from an EMBL/GenBank/DDBJ whole genome shotgun (WGS) entry which is preliminary data.</text>
</comment>
<keyword evidence="4" id="KW-0443">Lipid metabolism</keyword>
<comment type="similarity">
    <text evidence="1">Belongs to the H-rev107 family.</text>
</comment>
<name>A0A9D4FM55_DREPO</name>
<proteinExistence type="inferred from homology"/>
<organism evidence="6 7">
    <name type="scientific">Dreissena polymorpha</name>
    <name type="common">Zebra mussel</name>
    <name type="synonym">Mytilus polymorpha</name>
    <dbReference type="NCBI Taxonomy" id="45954"/>
    <lineage>
        <taxon>Eukaryota</taxon>
        <taxon>Metazoa</taxon>
        <taxon>Spiralia</taxon>
        <taxon>Lophotrochozoa</taxon>
        <taxon>Mollusca</taxon>
        <taxon>Bivalvia</taxon>
        <taxon>Autobranchia</taxon>
        <taxon>Heteroconchia</taxon>
        <taxon>Euheterodonta</taxon>
        <taxon>Imparidentia</taxon>
        <taxon>Neoheterodontei</taxon>
        <taxon>Myida</taxon>
        <taxon>Dreissenoidea</taxon>
        <taxon>Dreissenidae</taxon>
        <taxon>Dreissena</taxon>
    </lineage>
</organism>
<keyword evidence="2" id="KW-0808">Transferase</keyword>
<evidence type="ECO:0000256" key="3">
    <source>
        <dbReference type="ARBA" id="ARBA00022801"/>
    </source>
</evidence>
<dbReference type="Proteomes" id="UP000828390">
    <property type="component" value="Unassembled WGS sequence"/>
</dbReference>
<dbReference type="Gene3D" id="3.90.1720.10">
    <property type="entry name" value="endopeptidase domain like (from Nostoc punctiforme)"/>
    <property type="match status" value="1"/>
</dbReference>
<protein>
    <recommendedName>
        <fullName evidence="5">LRAT domain-containing protein</fullName>
    </recommendedName>
</protein>